<feature type="compositionally biased region" description="Basic and acidic residues" evidence="1">
    <location>
        <begin position="37"/>
        <end position="46"/>
    </location>
</feature>
<comment type="caution">
    <text evidence="2">The sequence shown here is derived from an EMBL/GenBank/DDBJ whole genome shotgun (WGS) entry which is preliminary data.</text>
</comment>
<evidence type="ECO:0000313" key="3">
    <source>
        <dbReference type="Proteomes" id="UP001632038"/>
    </source>
</evidence>
<keyword evidence="3" id="KW-1185">Reference proteome</keyword>
<name>A0ABD3BAI4_9LAMI</name>
<reference evidence="3" key="1">
    <citation type="journal article" date="2024" name="IScience">
        <title>Strigolactones Initiate the Formation of Haustorium-like Structures in Castilleja.</title>
        <authorList>
            <person name="Buerger M."/>
            <person name="Peterson D."/>
            <person name="Chory J."/>
        </authorList>
    </citation>
    <scope>NUCLEOTIDE SEQUENCE [LARGE SCALE GENOMIC DNA]</scope>
</reference>
<dbReference type="Proteomes" id="UP001632038">
    <property type="component" value="Unassembled WGS sequence"/>
</dbReference>
<dbReference type="EMBL" id="JAVIJP010000107">
    <property type="protein sequence ID" value="KAL3614111.1"/>
    <property type="molecule type" value="Genomic_DNA"/>
</dbReference>
<organism evidence="2 3">
    <name type="scientific">Castilleja foliolosa</name>
    <dbReference type="NCBI Taxonomy" id="1961234"/>
    <lineage>
        <taxon>Eukaryota</taxon>
        <taxon>Viridiplantae</taxon>
        <taxon>Streptophyta</taxon>
        <taxon>Embryophyta</taxon>
        <taxon>Tracheophyta</taxon>
        <taxon>Spermatophyta</taxon>
        <taxon>Magnoliopsida</taxon>
        <taxon>eudicotyledons</taxon>
        <taxon>Gunneridae</taxon>
        <taxon>Pentapetalae</taxon>
        <taxon>asterids</taxon>
        <taxon>lamiids</taxon>
        <taxon>Lamiales</taxon>
        <taxon>Orobanchaceae</taxon>
        <taxon>Pedicularideae</taxon>
        <taxon>Castillejinae</taxon>
        <taxon>Castilleja</taxon>
    </lineage>
</organism>
<gene>
    <name evidence="2" type="ORF">CASFOL_042185</name>
</gene>
<accession>A0ABD3BAI4</accession>
<dbReference type="AlphaFoldDB" id="A0ABD3BAI4"/>
<feature type="region of interest" description="Disordered" evidence="1">
    <location>
        <begin position="37"/>
        <end position="57"/>
    </location>
</feature>
<evidence type="ECO:0000256" key="1">
    <source>
        <dbReference type="SAM" id="MobiDB-lite"/>
    </source>
</evidence>
<sequence length="57" mass="6768">MVIPLQRRVRRVVVIALQRRVPQRRVRQVVVIARRGEDVEPHEPSQHKSKTHVLQET</sequence>
<protein>
    <submittedName>
        <fullName evidence="2">Uncharacterized protein</fullName>
    </submittedName>
</protein>
<evidence type="ECO:0000313" key="2">
    <source>
        <dbReference type="EMBL" id="KAL3614111.1"/>
    </source>
</evidence>
<proteinExistence type="predicted"/>